<dbReference type="Proteomes" id="UP000030645">
    <property type="component" value="Unassembled WGS sequence"/>
</dbReference>
<dbReference type="EMBL" id="KE346357">
    <property type="protein sequence ID" value="EXC35156.1"/>
    <property type="molecule type" value="Genomic_DNA"/>
</dbReference>
<organism evidence="1 2">
    <name type="scientific">Morus notabilis</name>
    <dbReference type="NCBI Taxonomy" id="981085"/>
    <lineage>
        <taxon>Eukaryota</taxon>
        <taxon>Viridiplantae</taxon>
        <taxon>Streptophyta</taxon>
        <taxon>Embryophyta</taxon>
        <taxon>Tracheophyta</taxon>
        <taxon>Spermatophyta</taxon>
        <taxon>Magnoliopsida</taxon>
        <taxon>eudicotyledons</taxon>
        <taxon>Gunneridae</taxon>
        <taxon>Pentapetalae</taxon>
        <taxon>rosids</taxon>
        <taxon>fabids</taxon>
        <taxon>Rosales</taxon>
        <taxon>Moraceae</taxon>
        <taxon>Moreae</taxon>
        <taxon>Morus</taxon>
    </lineage>
</organism>
<name>W9T0D7_9ROSA</name>
<gene>
    <name evidence="1" type="ORF">L484_022707</name>
</gene>
<keyword evidence="2" id="KW-1185">Reference proteome</keyword>
<sequence>MELREDILVEILRRLPTVTASSTTSLTTAASSPFSDWLGSLCSSFSDVLMQLLLSSAGFQVQDLILIIHNLGKYLSRRDGKVSISDSSCSLMLLYFLFPYITNLCIEQQRKG</sequence>
<reference evidence="2" key="1">
    <citation type="submission" date="2013-01" db="EMBL/GenBank/DDBJ databases">
        <title>Draft Genome Sequence of a Mulberry Tree, Morus notabilis C.K. Schneid.</title>
        <authorList>
            <person name="He N."/>
            <person name="Zhao S."/>
        </authorList>
    </citation>
    <scope>NUCLEOTIDE SEQUENCE</scope>
</reference>
<proteinExistence type="predicted"/>
<dbReference type="AlphaFoldDB" id="W9T0D7"/>
<evidence type="ECO:0000313" key="2">
    <source>
        <dbReference type="Proteomes" id="UP000030645"/>
    </source>
</evidence>
<accession>W9T0D7</accession>
<protein>
    <submittedName>
        <fullName evidence="1">Uncharacterized protein</fullName>
    </submittedName>
</protein>
<evidence type="ECO:0000313" key="1">
    <source>
        <dbReference type="EMBL" id="EXC35156.1"/>
    </source>
</evidence>